<dbReference type="GO" id="GO:0000324">
    <property type="term" value="C:fungal-type vacuole"/>
    <property type="evidence" value="ECO:0007669"/>
    <property type="project" value="TreeGrafter"/>
</dbReference>
<feature type="active site" evidence="3">
    <location>
        <position position="359"/>
    </location>
</feature>
<feature type="domain" description="Peptidase A1" evidence="6">
    <location>
        <begin position="98"/>
        <end position="470"/>
    </location>
</feature>
<proteinExistence type="inferred from homology"/>
<dbReference type="AlphaFoldDB" id="A0AAI9U3W3"/>
<dbReference type="InterPro" id="IPR034164">
    <property type="entry name" value="Pepsin-like_dom"/>
</dbReference>
<dbReference type="InterPro" id="IPR021109">
    <property type="entry name" value="Peptidase_aspartic_dom_sf"/>
</dbReference>
<organism evidence="7 8">
    <name type="scientific">Colletotrichum melonis</name>
    <dbReference type="NCBI Taxonomy" id="1209925"/>
    <lineage>
        <taxon>Eukaryota</taxon>
        <taxon>Fungi</taxon>
        <taxon>Dikarya</taxon>
        <taxon>Ascomycota</taxon>
        <taxon>Pezizomycotina</taxon>
        <taxon>Sordariomycetes</taxon>
        <taxon>Hypocreomycetidae</taxon>
        <taxon>Glomerellales</taxon>
        <taxon>Glomerellaceae</taxon>
        <taxon>Colletotrichum</taxon>
        <taxon>Colletotrichum acutatum species complex</taxon>
    </lineage>
</organism>
<evidence type="ECO:0000256" key="4">
    <source>
        <dbReference type="RuleBase" id="RU000454"/>
    </source>
</evidence>
<evidence type="ECO:0000256" key="1">
    <source>
        <dbReference type="ARBA" id="ARBA00007447"/>
    </source>
</evidence>
<sequence length="473" mass="50895">MKSIVAIASAASLISSAAAASRSPLQFDITEVDLSSLQKRNVDSEPLEVSPHVLELNRVVGTSPAQTWIQSIRNGPGSNGMYKTGHVTNLTDLNGYEYIASILFGDETLQVIVDSGSSDTWAVQKDFICQDSDGNRLNDAELTRKRHEQTSLCNFGPTYNGTFQHGSIPGVHFNITYGDGEFATGLMGYQDITLAGLEVPHQEVALVNKTYWNGDNVASGLLGLAYDLLTSEYDDATGKSIYYDSIFTTMSKKGIVKPDLFSMAMDSKSQVGQLAFGGLPPVETKGKFISTPIRMVALLSHRPEAKTEYSFYTILPDGYVIKNVTMAPTTNQTLAASKWNTAVSKPAGFYNSTTPTIVDSGTTLMYVPSDISDAFAAGIPNSFYDIFSGAYYAPCDATVPDFGIVINGHTFYADKADLIQSSDPLDNGDGTFVCLLGVTDGGEGPYILGDTMMNSLVTVFDVGAGMMRFASRK</sequence>
<evidence type="ECO:0000313" key="7">
    <source>
        <dbReference type="EMBL" id="KAK1450054.1"/>
    </source>
</evidence>
<feature type="chain" id="PRO_5042525499" evidence="5">
    <location>
        <begin position="20"/>
        <end position="473"/>
    </location>
</feature>
<dbReference type="InterPro" id="IPR001461">
    <property type="entry name" value="Aspartic_peptidase_A1"/>
</dbReference>
<dbReference type="InterPro" id="IPR033121">
    <property type="entry name" value="PEPTIDASE_A1"/>
</dbReference>
<reference evidence="7 8" key="1">
    <citation type="submission" date="2016-10" db="EMBL/GenBank/DDBJ databases">
        <title>The genome sequence of Colletotrichum fioriniae PJ7.</title>
        <authorList>
            <person name="Baroncelli R."/>
        </authorList>
    </citation>
    <scope>NUCLEOTIDE SEQUENCE [LARGE SCALE GENOMIC DNA]</scope>
    <source>
        <strain evidence="7">Col 31</strain>
    </source>
</reference>
<name>A0AAI9U3W3_9PEZI</name>
<feature type="active site" evidence="3">
    <location>
        <position position="114"/>
    </location>
</feature>
<keyword evidence="5" id="KW-0732">Signal</keyword>
<evidence type="ECO:0000256" key="5">
    <source>
        <dbReference type="SAM" id="SignalP"/>
    </source>
</evidence>
<evidence type="ECO:0000256" key="3">
    <source>
        <dbReference type="PIRSR" id="PIRSR601461-1"/>
    </source>
</evidence>
<feature type="signal peptide" evidence="5">
    <location>
        <begin position="1"/>
        <end position="19"/>
    </location>
</feature>
<protein>
    <submittedName>
        <fullName evidence="7">Eukaryotic aspartyl protease</fullName>
    </submittedName>
</protein>
<dbReference type="CDD" id="cd05471">
    <property type="entry name" value="pepsin_like"/>
    <property type="match status" value="1"/>
</dbReference>
<dbReference type="PANTHER" id="PTHR47966:SF47">
    <property type="entry name" value="ENDOPEPTIDASE, PUTATIVE (AFU_ORTHOLOGUE AFUA_3G01220)-RELATED"/>
    <property type="match status" value="1"/>
</dbReference>
<comment type="caution">
    <text evidence="7">The sequence shown here is derived from an EMBL/GenBank/DDBJ whole genome shotgun (WGS) entry which is preliminary data.</text>
</comment>
<dbReference type="Gene3D" id="2.40.70.10">
    <property type="entry name" value="Acid Proteases"/>
    <property type="match status" value="2"/>
</dbReference>
<keyword evidence="8" id="KW-1185">Reference proteome</keyword>
<dbReference type="InterPro" id="IPR001969">
    <property type="entry name" value="Aspartic_peptidase_AS"/>
</dbReference>
<dbReference type="EMBL" id="MLGG01000057">
    <property type="protein sequence ID" value="KAK1450054.1"/>
    <property type="molecule type" value="Genomic_DNA"/>
</dbReference>
<dbReference type="GO" id="GO:0004190">
    <property type="term" value="F:aspartic-type endopeptidase activity"/>
    <property type="evidence" value="ECO:0007669"/>
    <property type="project" value="UniProtKB-KW"/>
</dbReference>
<evidence type="ECO:0000313" key="8">
    <source>
        <dbReference type="Proteomes" id="UP001239795"/>
    </source>
</evidence>
<dbReference type="Proteomes" id="UP001239795">
    <property type="component" value="Unassembled WGS sequence"/>
</dbReference>
<dbReference type="PRINTS" id="PR00792">
    <property type="entry name" value="PEPSIN"/>
</dbReference>
<dbReference type="PANTHER" id="PTHR47966">
    <property type="entry name" value="BETA-SITE APP-CLEAVING ENZYME, ISOFORM A-RELATED"/>
    <property type="match status" value="1"/>
</dbReference>
<comment type="similarity">
    <text evidence="1 4">Belongs to the peptidase A1 family.</text>
</comment>
<keyword evidence="4" id="KW-0378">Hydrolase</keyword>
<evidence type="ECO:0000256" key="2">
    <source>
        <dbReference type="ARBA" id="ARBA00022750"/>
    </source>
</evidence>
<dbReference type="Pfam" id="PF00026">
    <property type="entry name" value="Asp"/>
    <property type="match status" value="1"/>
</dbReference>
<accession>A0AAI9U3W3</accession>
<dbReference type="GO" id="GO:0006508">
    <property type="term" value="P:proteolysis"/>
    <property type="evidence" value="ECO:0007669"/>
    <property type="project" value="UniProtKB-KW"/>
</dbReference>
<keyword evidence="2 4" id="KW-0064">Aspartyl protease</keyword>
<evidence type="ECO:0000259" key="6">
    <source>
        <dbReference type="PROSITE" id="PS51767"/>
    </source>
</evidence>
<gene>
    <name evidence="7" type="ORF">CMEL01_07390</name>
</gene>
<dbReference type="PROSITE" id="PS51767">
    <property type="entry name" value="PEPTIDASE_A1"/>
    <property type="match status" value="1"/>
</dbReference>
<keyword evidence="4 7" id="KW-0645">Protease</keyword>
<dbReference type="SUPFAM" id="SSF50630">
    <property type="entry name" value="Acid proteases"/>
    <property type="match status" value="1"/>
</dbReference>
<dbReference type="PROSITE" id="PS00141">
    <property type="entry name" value="ASP_PROTEASE"/>
    <property type="match status" value="1"/>
</dbReference>